<evidence type="ECO:0000313" key="3">
    <source>
        <dbReference type="Proteomes" id="UP000294739"/>
    </source>
</evidence>
<comment type="caution">
    <text evidence="2">The sequence shown here is derived from an EMBL/GenBank/DDBJ whole genome shotgun (WGS) entry which is preliminary data.</text>
</comment>
<dbReference type="Gene3D" id="3.20.20.100">
    <property type="entry name" value="NADP-dependent oxidoreductase domain"/>
    <property type="match status" value="1"/>
</dbReference>
<dbReference type="Proteomes" id="UP000294739">
    <property type="component" value="Unassembled WGS sequence"/>
</dbReference>
<dbReference type="InParanoid" id="A0A4R5CP46"/>
<dbReference type="InterPro" id="IPR020471">
    <property type="entry name" value="AKR"/>
</dbReference>
<dbReference type="InterPro" id="IPR036812">
    <property type="entry name" value="NAD(P)_OxRdtase_dom_sf"/>
</dbReference>
<dbReference type="Pfam" id="PF00248">
    <property type="entry name" value="Aldo_ket_red"/>
    <property type="match status" value="1"/>
</dbReference>
<dbReference type="PRINTS" id="PR00069">
    <property type="entry name" value="ALDKETRDTASE"/>
</dbReference>
<dbReference type="RefSeq" id="WP_131898575.1">
    <property type="nucleotide sequence ID" value="NZ_SMKZ01000037.1"/>
</dbReference>
<accession>A0A4R5CP46</accession>
<evidence type="ECO:0000313" key="2">
    <source>
        <dbReference type="EMBL" id="TDE02212.1"/>
    </source>
</evidence>
<dbReference type="OrthoDB" id="9768793at2"/>
<dbReference type="GO" id="GO:0005829">
    <property type="term" value="C:cytosol"/>
    <property type="evidence" value="ECO:0007669"/>
    <property type="project" value="TreeGrafter"/>
</dbReference>
<dbReference type="PANTHER" id="PTHR43364:SF18">
    <property type="entry name" value="OXIDOREDUCTASE"/>
    <property type="match status" value="1"/>
</dbReference>
<feature type="domain" description="NADP-dependent oxidoreductase" evidence="1">
    <location>
        <begin position="1"/>
        <end position="292"/>
    </location>
</feature>
<dbReference type="InterPro" id="IPR050523">
    <property type="entry name" value="AKR_Detox_Biosynth"/>
</dbReference>
<dbReference type="PANTHER" id="PTHR43364">
    <property type="entry name" value="NADH-SPECIFIC METHYLGLYOXAL REDUCTASE-RELATED"/>
    <property type="match status" value="1"/>
</dbReference>
<gene>
    <name evidence="2" type="ORF">E1269_22070</name>
</gene>
<dbReference type="GO" id="GO:0016491">
    <property type="term" value="F:oxidoreductase activity"/>
    <property type="evidence" value="ECO:0007669"/>
    <property type="project" value="InterPro"/>
</dbReference>
<dbReference type="AlphaFoldDB" id="A0A4R5CP46"/>
<protein>
    <submittedName>
        <fullName evidence="2">Aldo/keto reductase</fullName>
    </submittedName>
</protein>
<proteinExistence type="predicted"/>
<organism evidence="2 3">
    <name type="scientific">Jiangella asiatica</name>
    <dbReference type="NCBI Taxonomy" id="2530372"/>
    <lineage>
        <taxon>Bacteria</taxon>
        <taxon>Bacillati</taxon>
        <taxon>Actinomycetota</taxon>
        <taxon>Actinomycetes</taxon>
        <taxon>Jiangellales</taxon>
        <taxon>Jiangellaceae</taxon>
        <taxon>Jiangella</taxon>
    </lineage>
</organism>
<sequence length="305" mass="32185">MTFGDTVDRETAASLLDLARDAGVTELDTANVYAGGATEELLGALLAARPGVFSVATKAGIAHPDAGDAPPLSARALRSCLEGSLKRLRLDRVDLFYLHQPDPATPFAETVEAVAGLVRDGLVGGVGVSNFAAWQIAELRQLFTAAGLPGPVVAQQLYNLVARRIDDEYVAFAQASGIETIVYNPLGGGLLSGRYTFEAAPEEGRFATSKLSPMYRERYWDERMFAAVGALSVIAADAGIGLPELALRWLASQPVVGSVLVGASRPAHLTANLAALARGPLPADVVERCDDVGRELRGPMPAYNR</sequence>
<dbReference type="EMBL" id="SMKZ01000037">
    <property type="protein sequence ID" value="TDE02212.1"/>
    <property type="molecule type" value="Genomic_DNA"/>
</dbReference>
<dbReference type="SUPFAM" id="SSF51430">
    <property type="entry name" value="NAD(P)-linked oxidoreductase"/>
    <property type="match status" value="1"/>
</dbReference>
<name>A0A4R5CP46_9ACTN</name>
<keyword evidence="3" id="KW-1185">Reference proteome</keyword>
<dbReference type="InterPro" id="IPR023210">
    <property type="entry name" value="NADP_OxRdtase_dom"/>
</dbReference>
<reference evidence="2 3" key="1">
    <citation type="submission" date="2019-03" db="EMBL/GenBank/DDBJ databases">
        <title>Draft genome sequences of novel Actinobacteria.</title>
        <authorList>
            <person name="Sahin N."/>
            <person name="Ay H."/>
            <person name="Saygin H."/>
        </authorList>
    </citation>
    <scope>NUCLEOTIDE SEQUENCE [LARGE SCALE GENOMIC DNA]</scope>
    <source>
        <strain evidence="2 3">5K138</strain>
    </source>
</reference>
<evidence type="ECO:0000259" key="1">
    <source>
        <dbReference type="Pfam" id="PF00248"/>
    </source>
</evidence>